<protein>
    <submittedName>
        <fullName evidence="2">Uncharacterized protein</fullName>
    </submittedName>
</protein>
<dbReference type="RefSeq" id="WP_317994981.1">
    <property type="nucleotide sequence ID" value="NZ_AP025523.1"/>
</dbReference>
<dbReference type="KEGG" id="vab:WPS_26620"/>
<dbReference type="AlphaFoldDB" id="A0AAN1XZ47"/>
<dbReference type="SUPFAM" id="SSF56954">
    <property type="entry name" value="Outer membrane efflux proteins (OEP)"/>
    <property type="match status" value="1"/>
</dbReference>
<evidence type="ECO:0000313" key="2">
    <source>
        <dbReference type="EMBL" id="BDE07386.1"/>
    </source>
</evidence>
<dbReference type="GO" id="GO:0015562">
    <property type="term" value="F:efflux transmembrane transporter activity"/>
    <property type="evidence" value="ECO:0007669"/>
    <property type="project" value="InterPro"/>
</dbReference>
<evidence type="ECO:0000313" key="3">
    <source>
        <dbReference type="Proteomes" id="UP001317532"/>
    </source>
</evidence>
<dbReference type="Proteomes" id="UP001317532">
    <property type="component" value="Chromosome"/>
</dbReference>
<feature type="region of interest" description="Disordered" evidence="1">
    <location>
        <begin position="1"/>
        <end position="34"/>
    </location>
</feature>
<name>A0AAN1XZ47_UNVUL</name>
<gene>
    <name evidence="2" type="ORF">WPS_26620</name>
</gene>
<sequence length="133" mass="14780">MMRSDADPRGRFRDEPLGNGLREVRRPPENRAERAVREPRADFFTGLLGASRAAREAAQTVYESEQRKFARGSSTTFLVLQRLVDLATNQGRELQAQSDYNKAVVELERVTGTIFARNGIDVERAGTGVAAGR</sequence>
<proteinExistence type="predicted"/>
<keyword evidence="3" id="KW-1185">Reference proteome</keyword>
<accession>A0AAN1XZ47</accession>
<dbReference type="EMBL" id="AP025523">
    <property type="protein sequence ID" value="BDE07386.1"/>
    <property type="molecule type" value="Genomic_DNA"/>
</dbReference>
<evidence type="ECO:0000256" key="1">
    <source>
        <dbReference type="SAM" id="MobiDB-lite"/>
    </source>
</evidence>
<dbReference type="Gene3D" id="1.20.1600.10">
    <property type="entry name" value="Outer membrane efflux proteins (OEP)"/>
    <property type="match status" value="1"/>
</dbReference>
<reference evidence="2 3" key="1">
    <citation type="journal article" date="2022" name="ISME Commun">
        <title>Vulcanimicrobium alpinus gen. nov. sp. nov., the first cultivated representative of the candidate phylum 'Eremiobacterota', is a metabolically versatile aerobic anoxygenic phototroph.</title>
        <authorList>
            <person name="Yabe S."/>
            <person name="Muto K."/>
            <person name="Abe K."/>
            <person name="Yokota A."/>
            <person name="Staudigel H."/>
            <person name="Tebo B.M."/>
        </authorList>
    </citation>
    <scope>NUCLEOTIDE SEQUENCE [LARGE SCALE GENOMIC DNA]</scope>
    <source>
        <strain evidence="2 3">WC8-2</strain>
    </source>
</reference>
<organism evidence="2 3">
    <name type="scientific">Vulcanimicrobium alpinum</name>
    <dbReference type="NCBI Taxonomy" id="3016050"/>
    <lineage>
        <taxon>Bacteria</taxon>
        <taxon>Bacillati</taxon>
        <taxon>Vulcanimicrobiota</taxon>
        <taxon>Vulcanimicrobiia</taxon>
        <taxon>Vulcanimicrobiales</taxon>
        <taxon>Vulcanimicrobiaceae</taxon>
        <taxon>Vulcanimicrobium</taxon>
    </lineage>
</organism>